<gene>
    <name evidence="1" type="ORF">M441DRAFT_26911</name>
</gene>
<organism evidence="1 2">
    <name type="scientific">Trichoderma asperellum (strain ATCC 204424 / CBS 433.97 / NBRC 101777)</name>
    <dbReference type="NCBI Taxonomy" id="1042311"/>
    <lineage>
        <taxon>Eukaryota</taxon>
        <taxon>Fungi</taxon>
        <taxon>Dikarya</taxon>
        <taxon>Ascomycota</taxon>
        <taxon>Pezizomycotina</taxon>
        <taxon>Sordariomycetes</taxon>
        <taxon>Hypocreomycetidae</taxon>
        <taxon>Hypocreales</taxon>
        <taxon>Hypocreaceae</taxon>
        <taxon>Trichoderma</taxon>
    </lineage>
</organism>
<dbReference type="AlphaFoldDB" id="A0A2T3ZAD6"/>
<reference evidence="1 2" key="1">
    <citation type="submission" date="2016-07" db="EMBL/GenBank/DDBJ databases">
        <title>Multiple horizontal gene transfer events from other fungi enriched the ability of initially mycotrophic Trichoderma (Ascomycota) to feed on dead plant biomass.</title>
        <authorList>
            <consortium name="DOE Joint Genome Institute"/>
            <person name="Aerts A."/>
            <person name="Atanasova L."/>
            <person name="Chenthamara K."/>
            <person name="Zhang J."/>
            <person name="Grujic M."/>
            <person name="Henrissat B."/>
            <person name="Kuo A."/>
            <person name="Salamov A."/>
            <person name="Lipzen A."/>
            <person name="Labutti K."/>
            <person name="Barry K."/>
            <person name="Miao Y."/>
            <person name="Rahimi M.J."/>
            <person name="Shen Q."/>
            <person name="Grigoriev I.V."/>
            <person name="Kubicek C.P."/>
            <person name="Druzhinina I.S."/>
        </authorList>
    </citation>
    <scope>NUCLEOTIDE SEQUENCE [LARGE SCALE GENOMIC DNA]</scope>
    <source>
        <strain evidence="1 2">CBS 433.97</strain>
    </source>
</reference>
<keyword evidence="2" id="KW-1185">Reference proteome</keyword>
<proteinExistence type="predicted"/>
<dbReference type="Proteomes" id="UP000240493">
    <property type="component" value="Unassembled WGS sequence"/>
</dbReference>
<accession>A0A2T3ZAD6</accession>
<protein>
    <submittedName>
        <fullName evidence="1">Uncharacterized protein</fullName>
    </submittedName>
</protein>
<name>A0A2T3ZAD6_TRIA4</name>
<sequence length="155" mass="17339">MADSDSPELFLRALGMRTKTGRSSKPLVGLPATKLELRPAESAIVAEPQYSCLVEDGQIFHYDQRLSDFLPMSNELPGALHLLHLKIQQSWDLGSQIQASRVGEDFSTPRISTNDNFYIDSDLPEYLRDSGTDRVSNSNKGLLYIQGVQAGYRRH</sequence>
<dbReference type="EMBL" id="KZ679261">
    <property type="protein sequence ID" value="PTB41740.1"/>
    <property type="molecule type" value="Genomic_DNA"/>
</dbReference>
<evidence type="ECO:0000313" key="1">
    <source>
        <dbReference type="EMBL" id="PTB41740.1"/>
    </source>
</evidence>
<evidence type="ECO:0000313" key="2">
    <source>
        <dbReference type="Proteomes" id="UP000240493"/>
    </source>
</evidence>